<feature type="region of interest" description="Disordered" evidence="1">
    <location>
        <begin position="228"/>
        <end position="262"/>
    </location>
</feature>
<dbReference type="InParanoid" id="A0A1Y2G5V0"/>
<dbReference type="EMBL" id="MCGR01000001">
    <property type="protein sequence ID" value="ORY92727.1"/>
    <property type="molecule type" value="Genomic_DNA"/>
</dbReference>
<evidence type="ECO:0000313" key="3">
    <source>
        <dbReference type="Proteomes" id="UP000193467"/>
    </source>
</evidence>
<proteinExistence type="predicted"/>
<name>A0A1Y2G5V0_9BASI</name>
<sequence length="262" mass="29412">MPTTTTTTTMAPTLKRRRSLFFPRSDFPFCSPTLLVALVCSPAHYTNTQRALVDGRTGSGRSPRRYCSISPFQLSSSQHTPGSISMGASHRLCQHLRLVRPRRSSRLVFANPDFVAPHHFHTHQLGDDSGLAFPFPSLPPPLRRRHHHHHHHHPSSRSQHQDPSHSSPSSPSRSLGRRRGRVGAEEQQQENQKTLAIPILHPLPFHPIPHRLFHRMEELFVEGWKEGRERGGESGTTYSECVGGSRGASEGSCSSLHFSFPF</sequence>
<feature type="compositionally biased region" description="Low complexity" evidence="1">
    <location>
        <begin position="164"/>
        <end position="174"/>
    </location>
</feature>
<evidence type="ECO:0000256" key="1">
    <source>
        <dbReference type="SAM" id="MobiDB-lite"/>
    </source>
</evidence>
<gene>
    <name evidence="2" type="ORF">BCR35DRAFT_6969</name>
</gene>
<keyword evidence="3" id="KW-1185">Reference proteome</keyword>
<protein>
    <submittedName>
        <fullName evidence="2">Uncharacterized protein</fullName>
    </submittedName>
</protein>
<reference evidence="2 3" key="1">
    <citation type="submission" date="2016-07" db="EMBL/GenBank/DDBJ databases">
        <title>Pervasive Adenine N6-methylation of Active Genes in Fungi.</title>
        <authorList>
            <consortium name="DOE Joint Genome Institute"/>
            <person name="Mondo S.J."/>
            <person name="Dannebaum R.O."/>
            <person name="Kuo R.C."/>
            <person name="Labutti K."/>
            <person name="Haridas S."/>
            <person name="Kuo A."/>
            <person name="Salamov A."/>
            <person name="Ahrendt S.R."/>
            <person name="Lipzen A."/>
            <person name="Sullivan W."/>
            <person name="Andreopoulos W.B."/>
            <person name="Clum A."/>
            <person name="Lindquist E."/>
            <person name="Daum C."/>
            <person name="Ramamoorthy G.K."/>
            <person name="Gryganskyi A."/>
            <person name="Culley D."/>
            <person name="Magnuson J.K."/>
            <person name="James T.Y."/>
            <person name="O'Malley M.A."/>
            <person name="Stajich J.E."/>
            <person name="Spatafora J.W."/>
            <person name="Visel A."/>
            <person name="Grigoriev I.V."/>
        </authorList>
    </citation>
    <scope>NUCLEOTIDE SEQUENCE [LARGE SCALE GENOMIC DNA]</scope>
    <source>
        <strain evidence="2 3">62-1032</strain>
    </source>
</reference>
<dbReference type="AlphaFoldDB" id="A0A1Y2G5V0"/>
<feature type="compositionally biased region" description="Basic residues" evidence="1">
    <location>
        <begin position="142"/>
        <end position="155"/>
    </location>
</feature>
<comment type="caution">
    <text evidence="2">The sequence shown here is derived from an EMBL/GenBank/DDBJ whole genome shotgun (WGS) entry which is preliminary data.</text>
</comment>
<feature type="region of interest" description="Disordered" evidence="1">
    <location>
        <begin position="129"/>
        <end position="196"/>
    </location>
</feature>
<dbReference type="Proteomes" id="UP000193467">
    <property type="component" value="Unassembled WGS sequence"/>
</dbReference>
<organism evidence="2 3">
    <name type="scientific">Leucosporidium creatinivorum</name>
    <dbReference type="NCBI Taxonomy" id="106004"/>
    <lineage>
        <taxon>Eukaryota</taxon>
        <taxon>Fungi</taxon>
        <taxon>Dikarya</taxon>
        <taxon>Basidiomycota</taxon>
        <taxon>Pucciniomycotina</taxon>
        <taxon>Microbotryomycetes</taxon>
        <taxon>Leucosporidiales</taxon>
        <taxon>Leucosporidium</taxon>
    </lineage>
</organism>
<accession>A0A1Y2G5V0</accession>
<feature type="compositionally biased region" description="Polar residues" evidence="1">
    <location>
        <begin position="251"/>
        <end position="262"/>
    </location>
</feature>
<evidence type="ECO:0000313" key="2">
    <source>
        <dbReference type="EMBL" id="ORY92727.1"/>
    </source>
</evidence>